<accession>A0A5R9EC51</accession>
<evidence type="ECO:0000313" key="2">
    <source>
        <dbReference type="Proteomes" id="UP000305921"/>
    </source>
</evidence>
<evidence type="ECO:0000313" key="1">
    <source>
        <dbReference type="EMBL" id="TLQ46362.1"/>
    </source>
</evidence>
<keyword evidence="2" id="KW-1185">Reference proteome</keyword>
<dbReference type="AlphaFoldDB" id="A0A5R9EC51"/>
<reference evidence="1 2" key="1">
    <citation type="submission" date="2019-05" db="EMBL/GenBank/DDBJ databases">
        <title>Streptomyces marianii sp. nov., a novel marine actinomycete from southern coast of India.</title>
        <authorList>
            <person name="Iniyan A.M."/>
            <person name="Wink J."/>
            <person name="Ramprasad E."/>
            <person name="Ramana C.V."/>
            <person name="Bunk B."/>
            <person name="Sproer C."/>
            <person name="Joseph F.-J.R.S."/>
            <person name="Vincent S.G.P."/>
        </authorList>
    </citation>
    <scope>NUCLEOTIDE SEQUENCE [LARGE SCALE GENOMIC DNA]</scope>
    <source>
        <strain evidence="1 2">ICN19</strain>
    </source>
</reference>
<name>A0A5R9EC51_9ACTN</name>
<dbReference type="EMBL" id="VAWE01000001">
    <property type="protein sequence ID" value="TLQ46362.1"/>
    <property type="molecule type" value="Genomic_DNA"/>
</dbReference>
<gene>
    <name evidence="1" type="ORF">FEF34_28270</name>
</gene>
<dbReference type="OrthoDB" id="52928at2"/>
<dbReference type="Proteomes" id="UP000305921">
    <property type="component" value="Unassembled WGS sequence"/>
</dbReference>
<comment type="caution">
    <text evidence="1">The sequence shown here is derived from an EMBL/GenBank/DDBJ whole genome shotgun (WGS) entry which is preliminary data.</text>
</comment>
<dbReference type="RefSeq" id="WP_138055679.1">
    <property type="nucleotide sequence ID" value="NZ_VAWE01000001.1"/>
</dbReference>
<sequence length="251" mass="27956">MEDTVWPEWIGLGDRVRFDGRSCTVTEVYGRRLTLTDAFGDVAPVDVAALLVAPGFTMLDQQRPSGEDTSLVTVRTETRARWWQSHIVEVLTGLPPNTPPGTPPRPGYDPALHTLGEREAAKAQELTGQGVPGASARSVRRKRQRYEAMGLAGLVDGRTDRREEIGARWDPRLLSAVRQAARPGADGRRRSVEEVRRRVTRIFEHRTGRQSVDLPSRSTFHRLYAEMESAGLLESAARWPGRQVVLGRVLS</sequence>
<proteinExistence type="predicted"/>
<organism evidence="1 2">
    <name type="scientific">Streptomyces marianii</name>
    <dbReference type="NCBI Taxonomy" id="1817406"/>
    <lineage>
        <taxon>Bacteria</taxon>
        <taxon>Bacillati</taxon>
        <taxon>Actinomycetota</taxon>
        <taxon>Actinomycetes</taxon>
        <taxon>Kitasatosporales</taxon>
        <taxon>Streptomycetaceae</taxon>
        <taxon>Streptomyces</taxon>
    </lineage>
</organism>
<protein>
    <submittedName>
        <fullName evidence="1">Uncharacterized protein</fullName>
    </submittedName>
</protein>